<keyword evidence="6" id="KW-0808">Transferase</keyword>
<dbReference type="Gramene" id="TraesCS7A03G0639600.1">
    <property type="protein sequence ID" value="TraesCS7A03G0639600.1.CDS"/>
    <property type="gene ID" value="TraesCS7A03G0639600"/>
</dbReference>
<dbReference type="Gramene" id="TraesARI7A03G03875710.1">
    <property type="protein sequence ID" value="TraesARI7A03G03875710.1"/>
    <property type="gene ID" value="TraesARI7A03G03875710"/>
</dbReference>
<dbReference type="Pfam" id="PF13639">
    <property type="entry name" value="zf-RING_2"/>
    <property type="match status" value="1"/>
</dbReference>
<keyword evidence="12" id="KW-0862">Zinc</keyword>
<dbReference type="FunFam" id="3.30.40.10:FF:000194">
    <property type="entry name" value="ERAD-associated E3 ubiquitin-protein ligase HRD1A"/>
    <property type="match status" value="1"/>
</dbReference>
<reference evidence="17" key="1">
    <citation type="submission" date="2018-08" db="EMBL/GenBank/DDBJ databases">
        <authorList>
            <person name="Rossello M."/>
        </authorList>
    </citation>
    <scope>NUCLEOTIDE SEQUENCE [LARGE SCALE GENOMIC DNA]</scope>
    <source>
        <strain evidence="17">cv. Chinese Spring</strain>
    </source>
</reference>
<evidence type="ECO:0000256" key="8">
    <source>
        <dbReference type="ARBA" id="ARBA00022723"/>
    </source>
</evidence>
<dbReference type="Gramene" id="TraesWEE_scaffold_024545_01G000400.1">
    <property type="protein sequence ID" value="TraesWEE_scaffold_024545_01G000400.1"/>
    <property type="gene ID" value="TraesWEE_scaffold_024545_01G000400"/>
</dbReference>
<keyword evidence="10" id="KW-0833">Ubl conjugation pathway</keyword>
<keyword evidence="9 15" id="KW-0863">Zinc-finger</keyword>
<keyword evidence="8" id="KW-0479">Metal-binding</keyword>
<evidence type="ECO:0000256" key="10">
    <source>
        <dbReference type="ARBA" id="ARBA00022786"/>
    </source>
</evidence>
<dbReference type="OrthoDB" id="678645at2759"/>
<proteinExistence type="inferred from homology"/>
<organism evidence="17">
    <name type="scientific">Triticum aestivum</name>
    <name type="common">Wheat</name>
    <dbReference type="NCBI Taxonomy" id="4565"/>
    <lineage>
        <taxon>Eukaryota</taxon>
        <taxon>Viridiplantae</taxon>
        <taxon>Streptophyta</taxon>
        <taxon>Embryophyta</taxon>
        <taxon>Tracheophyta</taxon>
        <taxon>Spermatophyta</taxon>
        <taxon>Magnoliopsida</taxon>
        <taxon>Liliopsida</taxon>
        <taxon>Poales</taxon>
        <taxon>Poaceae</taxon>
        <taxon>BOP clade</taxon>
        <taxon>Pooideae</taxon>
        <taxon>Triticodae</taxon>
        <taxon>Triticeae</taxon>
        <taxon>Triticinae</taxon>
        <taxon>Triticum</taxon>
    </lineage>
</organism>
<evidence type="ECO:0000256" key="15">
    <source>
        <dbReference type="PROSITE-ProRule" id="PRU00175"/>
    </source>
</evidence>
<dbReference type="Gramene" id="TraesNOR7A03G03946920.1">
    <property type="protein sequence ID" value="TraesNOR7A03G03946920.1"/>
    <property type="gene ID" value="TraesNOR7A03G03946920"/>
</dbReference>
<dbReference type="Gramene" id="TraesJAG7A03G03885310.1">
    <property type="protein sequence ID" value="TraesJAG7A03G03885310.1"/>
    <property type="gene ID" value="TraesJAG7A03G03885310"/>
</dbReference>
<comment type="subcellular location">
    <subcellularLocation>
        <location evidence="2">Endoplasmic reticulum membrane</location>
        <topology evidence="2">Multi-pass membrane protein</topology>
    </subcellularLocation>
</comment>
<dbReference type="PANTHER" id="PTHR22763">
    <property type="entry name" value="RING ZINC FINGER PROTEIN"/>
    <property type="match status" value="1"/>
</dbReference>
<evidence type="ECO:0000256" key="9">
    <source>
        <dbReference type="ARBA" id="ARBA00022771"/>
    </source>
</evidence>
<evidence type="ECO:0000256" key="14">
    <source>
        <dbReference type="ARBA" id="ARBA00023136"/>
    </source>
</evidence>
<dbReference type="InterPro" id="IPR013083">
    <property type="entry name" value="Znf_RING/FYVE/PHD"/>
</dbReference>
<dbReference type="Gramene" id="TraesCAD_scaffold_031119_01G000300.1">
    <property type="protein sequence ID" value="TraesCAD_scaffold_031119_01G000300.1"/>
    <property type="gene ID" value="TraesCAD_scaffold_031119_01G000300"/>
</dbReference>
<dbReference type="Pfam" id="PF25563">
    <property type="entry name" value="TPR_SYVN1_N"/>
    <property type="match status" value="1"/>
</dbReference>
<evidence type="ECO:0000256" key="13">
    <source>
        <dbReference type="ARBA" id="ARBA00022989"/>
    </source>
</evidence>
<dbReference type="GO" id="GO:0008270">
    <property type="term" value="F:zinc ion binding"/>
    <property type="evidence" value="ECO:0007669"/>
    <property type="project" value="UniProtKB-KW"/>
</dbReference>
<dbReference type="Gramene" id="TraesROB_scaffold_037932_01G000100.1">
    <property type="protein sequence ID" value="TraesROB_scaffold_037932_01G000100.1"/>
    <property type="gene ID" value="TraesROB_scaffold_037932_01G000100"/>
</dbReference>
<comment type="catalytic activity">
    <reaction evidence="1">
        <text>S-ubiquitinyl-[E2 ubiquitin-conjugating enzyme]-L-cysteine + [acceptor protein]-L-lysine = [E2 ubiquitin-conjugating enzyme]-L-cysteine + N(6)-ubiquitinyl-[acceptor protein]-L-lysine.</text>
        <dbReference type="EC" id="2.3.2.27"/>
    </reaction>
</comment>
<accession>A0A3B6RFF7</accession>
<sequence>MSSCRLSYEDLSLYLILYHIRNHGVPLHLIRELYETLHNFKIRVSDYVHHRKITSTMNGRFPDATADELNVSDVTCIICREETTTAKKLLCGHLFHVHCLRSWRERQHTFPTCRSPIAPRTMDVIHQCDNMKLN</sequence>
<evidence type="ECO:0000256" key="7">
    <source>
        <dbReference type="ARBA" id="ARBA00022692"/>
    </source>
</evidence>
<dbReference type="Gramene" id="TraesCLE_scaffold_028479_01G000100.1">
    <property type="protein sequence ID" value="TraesCLE_scaffold_028479_01G000100.1"/>
    <property type="gene ID" value="TraesCLE_scaffold_028479_01G000100"/>
</dbReference>
<name>A0A3B6RFF7_WHEAT</name>
<keyword evidence="18" id="KW-1185">Reference proteome</keyword>
<dbReference type="Gramene" id="TraesJUL7A03G03939390.1">
    <property type="protein sequence ID" value="TraesJUL7A03G03939390.1"/>
    <property type="gene ID" value="TraesJUL7A03G03939390"/>
</dbReference>
<dbReference type="AlphaFoldDB" id="A0A3B6RFF7"/>
<evidence type="ECO:0000256" key="1">
    <source>
        <dbReference type="ARBA" id="ARBA00000900"/>
    </source>
</evidence>
<dbReference type="Gene3D" id="3.30.40.10">
    <property type="entry name" value="Zinc/RING finger domain, C3HC4 (zinc finger)"/>
    <property type="match status" value="1"/>
</dbReference>
<evidence type="ECO:0000256" key="12">
    <source>
        <dbReference type="ARBA" id="ARBA00022833"/>
    </source>
</evidence>
<dbReference type="Gramene" id="TraesCS7A02G274800.1">
    <property type="protein sequence ID" value="TraesCS7A02G274800.1"/>
    <property type="gene ID" value="TraesCS7A02G274800"/>
</dbReference>
<dbReference type="Gramene" id="TraesKAR7A01G0187600.1">
    <property type="protein sequence ID" value="cds.TraesKAR7A01G0187600.1"/>
    <property type="gene ID" value="TraesKAR7A01G0187600"/>
</dbReference>
<evidence type="ECO:0000256" key="11">
    <source>
        <dbReference type="ARBA" id="ARBA00022824"/>
    </source>
</evidence>
<keyword evidence="14" id="KW-0472">Membrane</keyword>
<dbReference type="PaxDb" id="4565-Traes_7AS_D385576FC.1"/>
<feature type="domain" description="RING-type" evidence="16">
    <location>
        <begin position="76"/>
        <end position="114"/>
    </location>
</feature>
<evidence type="ECO:0000256" key="2">
    <source>
        <dbReference type="ARBA" id="ARBA00004477"/>
    </source>
</evidence>
<dbReference type="STRING" id="4565.A0A3B6RFF7"/>
<dbReference type="EnsemblPlants" id="TraesCS7A02G274800.1">
    <property type="protein sequence ID" value="TraesCS7A02G274800.1"/>
    <property type="gene ID" value="TraesCS7A02G274800"/>
</dbReference>
<dbReference type="Proteomes" id="UP000019116">
    <property type="component" value="Chromosome 7A"/>
</dbReference>
<dbReference type="PANTHER" id="PTHR22763:SF184">
    <property type="entry name" value="E3 UBIQUITIN-PROTEIN LIGASE SYNOVIOLIN"/>
    <property type="match status" value="1"/>
</dbReference>
<reference evidence="17" key="2">
    <citation type="submission" date="2018-10" db="UniProtKB">
        <authorList>
            <consortium name="EnsemblPlants"/>
        </authorList>
    </citation>
    <scope>IDENTIFICATION</scope>
</reference>
<dbReference type="Gramene" id="TraesRN7A0100614000.1">
    <property type="protein sequence ID" value="TraesRN7A0100614000.1"/>
    <property type="gene ID" value="TraesRN7A0100614000"/>
</dbReference>
<evidence type="ECO:0000256" key="5">
    <source>
        <dbReference type="ARBA" id="ARBA00012483"/>
    </source>
</evidence>
<evidence type="ECO:0000256" key="4">
    <source>
        <dbReference type="ARBA" id="ARBA00010089"/>
    </source>
</evidence>
<evidence type="ECO:0000256" key="6">
    <source>
        <dbReference type="ARBA" id="ARBA00022679"/>
    </source>
</evidence>
<dbReference type="GO" id="GO:0005789">
    <property type="term" value="C:endoplasmic reticulum membrane"/>
    <property type="evidence" value="ECO:0007669"/>
    <property type="project" value="UniProtKB-SubCell"/>
</dbReference>
<evidence type="ECO:0000259" key="16">
    <source>
        <dbReference type="PROSITE" id="PS50089"/>
    </source>
</evidence>
<dbReference type="InterPro" id="IPR050731">
    <property type="entry name" value="HRD1_E3_ubiq-ligases"/>
</dbReference>
<keyword evidence="7" id="KW-0812">Transmembrane</keyword>
<dbReference type="InterPro" id="IPR057992">
    <property type="entry name" value="TPR_SYVN1_N"/>
</dbReference>
<dbReference type="GO" id="GO:0061630">
    <property type="term" value="F:ubiquitin protein ligase activity"/>
    <property type="evidence" value="ECO:0007669"/>
    <property type="project" value="UniProtKB-EC"/>
</dbReference>
<dbReference type="Gramene" id="TraesLAC7A03G03856760.1">
    <property type="protein sequence ID" value="TraesLAC7A03G03856760.1"/>
    <property type="gene ID" value="TraesLAC7A03G03856760"/>
</dbReference>
<dbReference type="EC" id="2.3.2.27" evidence="5"/>
<evidence type="ECO:0000313" key="17">
    <source>
        <dbReference type="EnsemblPlants" id="TraesCS7A02G274800.1"/>
    </source>
</evidence>
<evidence type="ECO:0000313" key="18">
    <source>
        <dbReference type="Proteomes" id="UP000019116"/>
    </source>
</evidence>
<comment type="similarity">
    <text evidence="4">Belongs to the HRD1 family.</text>
</comment>
<dbReference type="Gramene" id="TraesSYM7A03G03855510.1">
    <property type="protein sequence ID" value="TraesSYM7A03G03855510.1"/>
    <property type="gene ID" value="TraesSYM7A03G03855510"/>
</dbReference>
<dbReference type="OMA" id="RERQHTF"/>
<dbReference type="SMR" id="A0A3B6RFF7"/>
<comment type="pathway">
    <text evidence="3">Protein modification; protein ubiquitination.</text>
</comment>
<dbReference type="InterPro" id="IPR001841">
    <property type="entry name" value="Znf_RING"/>
</dbReference>
<keyword evidence="11" id="KW-0256">Endoplasmic reticulum</keyword>
<keyword evidence="13" id="KW-1133">Transmembrane helix</keyword>
<evidence type="ECO:0000256" key="3">
    <source>
        <dbReference type="ARBA" id="ARBA00004906"/>
    </source>
</evidence>
<dbReference type="SUPFAM" id="SSF57850">
    <property type="entry name" value="RING/U-box"/>
    <property type="match status" value="1"/>
</dbReference>
<dbReference type="PROSITE" id="PS50089">
    <property type="entry name" value="ZF_RING_2"/>
    <property type="match status" value="1"/>
</dbReference>
<dbReference type="Gramene" id="TraesSTA7A03G03898790.1">
    <property type="protein sequence ID" value="TraesSTA7A03G03898790.1"/>
    <property type="gene ID" value="TraesSTA7A03G03898790"/>
</dbReference>
<protein>
    <recommendedName>
        <fullName evidence="5">RING-type E3 ubiquitin transferase</fullName>
        <ecNumber evidence="5">2.3.2.27</ecNumber>
    </recommendedName>
</protein>